<keyword evidence="5" id="KW-0479">Metal-binding</keyword>
<dbReference type="InterPro" id="IPR002698">
    <property type="entry name" value="FTHF_cligase"/>
</dbReference>
<keyword evidence="3 4" id="KW-0067">ATP-binding</keyword>
<dbReference type="NCBIfam" id="TIGR02727">
    <property type="entry name" value="MTHFS_bact"/>
    <property type="match status" value="1"/>
</dbReference>
<comment type="caution">
    <text evidence="6">The sequence shown here is derived from an EMBL/GenBank/DDBJ whole genome shotgun (WGS) entry which is preliminary data.</text>
</comment>
<comment type="cofactor">
    <cofactor evidence="5">
        <name>Mg(2+)</name>
        <dbReference type="ChEBI" id="CHEBI:18420"/>
    </cofactor>
</comment>
<keyword evidence="5" id="KW-0460">Magnesium</keyword>
<evidence type="ECO:0000256" key="4">
    <source>
        <dbReference type="PIRSR" id="PIRSR006806-1"/>
    </source>
</evidence>
<name>A0A951U5B2_9CYAN</name>
<dbReference type="InterPro" id="IPR024185">
    <property type="entry name" value="FTHF_cligase-like_sf"/>
</dbReference>
<evidence type="ECO:0000313" key="6">
    <source>
        <dbReference type="EMBL" id="MBW4466694.1"/>
    </source>
</evidence>
<dbReference type="EMBL" id="JAHHHV010000070">
    <property type="protein sequence ID" value="MBW4466694.1"/>
    <property type="molecule type" value="Genomic_DNA"/>
</dbReference>
<evidence type="ECO:0000256" key="5">
    <source>
        <dbReference type="RuleBase" id="RU361279"/>
    </source>
</evidence>
<accession>A0A951U5B2</accession>
<evidence type="ECO:0000256" key="3">
    <source>
        <dbReference type="ARBA" id="ARBA00022840"/>
    </source>
</evidence>
<keyword evidence="6" id="KW-0436">Ligase</keyword>
<comment type="catalytic activity">
    <reaction evidence="5">
        <text>(6S)-5-formyl-5,6,7,8-tetrahydrofolate + ATP = (6R)-5,10-methenyltetrahydrofolate + ADP + phosphate</text>
        <dbReference type="Rhea" id="RHEA:10488"/>
        <dbReference type="ChEBI" id="CHEBI:30616"/>
        <dbReference type="ChEBI" id="CHEBI:43474"/>
        <dbReference type="ChEBI" id="CHEBI:57455"/>
        <dbReference type="ChEBI" id="CHEBI:57457"/>
        <dbReference type="ChEBI" id="CHEBI:456216"/>
        <dbReference type="EC" id="6.3.3.2"/>
    </reaction>
</comment>
<dbReference type="GO" id="GO:0030272">
    <property type="term" value="F:5-formyltetrahydrofolate cyclo-ligase activity"/>
    <property type="evidence" value="ECO:0007669"/>
    <property type="project" value="UniProtKB-EC"/>
</dbReference>
<reference evidence="6" key="2">
    <citation type="journal article" date="2022" name="Microbiol. Resour. Announc.">
        <title>Metagenome Sequencing to Explore Phylogenomics of Terrestrial Cyanobacteria.</title>
        <authorList>
            <person name="Ward R.D."/>
            <person name="Stajich J.E."/>
            <person name="Johansen J.R."/>
            <person name="Huntemann M."/>
            <person name="Clum A."/>
            <person name="Foster B."/>
            <person name="Foster B."/>
            <person name="Roux S."/>
            <person name="Palaniappan K."/>
            <person name="Varghese N."/>
            <person name="Mukherjee S."/>
            <person name="Reddy T.B.K."/>
            <person name="Daum C."/>
            <person name="Copeland A."/>
            <person name="Chen I.A."/>
            <person name="Ivanova N.N."/>
            <person name="Kyrpides N.C."/>
            <person name="Shapiro N."/>
            <person name="Eloe-Fadrosh E.A."/>
            <person name="Pietrasiak N."/>
        </authorList>
    </citation>
    <scope>NUCLEOTIDE SEQUENCE</scope>
    <source>
        <strain evidence="6">GSE-TBD4-15B</strain>
    </source>
</reference>
<dbReference type="PIRSF" id="PIRSF006806">
    <property type="entry name" value="FTHF_cligase"/>
    <property type="match status" value="1"/>
</dbReference>
<dbReference type="SUPFAM" id="SSF100950">
    <property type="entry name" value="NagB/RpiA/CoA transferase-like"/>
    <property type="match status" value="1"/>
</dbReference>
<dbReference type="Gene3D" id="3.40.50.10420">
    <property type="entry name" value="NagB/RpiA/CoA transferase-like"/>
    <property type="match status" value="1"/>
</dbReference>
<dbReference type="GO" id="GO:0009396">
    <property type="term" value="P:folic acid-containing compound biosynthetic process"/>
    <property type="evidence" value="ECO:0007669"/>
    <property type="project" value="TreeGrafter"/>
</dbReference>
<feature type="binding site" evidence="4">
    <location>
        <begin position="134"/>
        <end position="142"/>
    </location>
    <ligand>
        <name>ATP</name>
        <dbReference type="ChEBI" id="CHEBI:30616"/>
    </ligand>
</feature>
<dbReference type="PANTHER" id="PTHR23407:SF1">
    <property type="entry name" value="5-FORMYLTETRAHYDROFOLATE CYCLO-LIGASE"/>
    <property type="match status" value="1"/>
</dbReference>
<gene>
    <name evidence="6" type="ORF">KME07_14820</name>
</gene>
<organism evidence="6 7">
    <name type="scientific">Pegethrix bostrychoides GSE-TBD4-15B</name>
    <dbReference type="NCBI Taxonomy" id="2839662"/>
    <lineage>
        <taxon>Bacteria</taxon>
        <taxon>Bacillati</taxon>
        <taxon>Cyanobacteriota</taxon>
        <taxon>Cyanophyceae</taxon>
        <taxon>Oculatellales</taxon>
        <taxon>Oculatellaceae</taxon>
        <taxon>Pegethrix</taxon>
    </lineage>
</organism>
<keyword evidence="2 4" id="KW-0547">Nucleotide-binding</keyword>
<dbReference type="GO" id="GO:0005524">
    <property type="term" value="F:ATP binding"/>
    <property type="evidence" value="ECO:0007669"/>
    <property type="project" value="UniProtKB-KW"/>
</dbReference>
<dbReference type="PANTHER" id="PTHR23407">
    <property type="entry name" value="ATPASE INHIBITOR/5-FORMYLTETRAHYDROFOLATE CYCLO-LIGASE"/>
    <property type="match status" value="1"/>
</dbReference>
<feature type="binding site" evidence="4">
    <location>
        <begin position="10"/>
        <end position="14"/>
    </location>
    <ligand>
        <name>ATP</name>
        <dbReference type="ChEBI" id="CHEBI:30616"/>
    </ligand>
</feature>
<comment type="similarity">
    <text evidence="1 5">Belongs to the 5-formyltetrahydrofolate cyclo-ligase family.</text>
</comment>
<dbReference type="InterPro" id="IPR037171">
    <property type="entry name" value="NagB/RpiA_transferase-like"/>
</dbReference>
<proteinExistence type="inferred from homology"/>
<evidence type="ECO:0000313" key="7">
    <source>
        <dbReference type="Proteomes" id="UP000707356"/>
    </source>
</evidence>
<dbReference type="AlphaFoldDB" id="A0A951U5B2"/>
<reference evidence="6" key="1">
    <citation type="submission" date="2021-05" db="EMBL/GenBank/DDBJ databases">
        <authorList>
            <person name="Pietrasiak N."/>
            <person name="Ward R."/>
            <person name="Stajich J.E."/>
            <person name="Kurbessoian T."/>
        </authorList>
    </citation>
    <scope>NUCLEOTIDE SEQUENCE</scope>
    <source>
        <strain evidence="6">GSE-TBD4-15B</strain>
    </source>
</reference>
<sequence>MQKIDPSSPKAQLRKSLLQTRQAMSPAVWQQKSQQICAQLQQSGWLNQARTILAYSSLRQEPDLSKLLNANAARWGLPRCVEKSLSWHLWNPEFPLQAGRYGLLEPRPDAPQITAAEVDLILVPAVACDRSGYRLGYGGGFYDRLLSQPDWRKIPTVGVVFEFALLPELPTEAWDWPLQAICTESGLFEPPHHLA</sequence>
<dbReference type="GO" id="GO:0046872">
    <property type="term" value="F:metal ion binding"/>
    <property type="evidence" value="ECO:0007669"/>
    <property type="project" value="UniProtKB-KW"/>
</dbReference>
<feature type="binding site" evidence="4">
    <location>
        <position position="61"/>
    </location>
    <ligand>
        <name>substrate</name>
    </ligand>
</feature>
<evidence type="ECO:0000256" key="1">
    <source>
        <dbReference type="ARBA" id="ARBA00010638"/>
    </source>
</evidence>
<dbReference type="Proteomes" id="UP000707356">
    <property type="component" value="Unassembled WGS sequence"/>
</dbReference>
<evidence type="ECO:0000256" key="2">
    <source>
        <dbReference type="ARBA" id="ARBA00022741"/>
    </source>
</evidence>
<protein>
    <recommendedName>
        <fullName evidence="5">5-formyltetrahydrofolate cyclo-ligase</fullName>
        <ecNumber evidence="5">6.3.3.2</ecNumber>
    </recommendedName>
</protein>
<dbReference type="EC" id="6.3.3.2" evidence="5"/>
<dbReference type="Pfam" id="PF01812">
    <property type="entry name" value="5-FTHF_cyc-lig"/>
    <property type="match status" value="1"/>
</dbReference>
<dbReference type="GO" id="GO:0035999">
    <property type="term" value="P:tetrahydrofolate interconversion"/>
    <property type="evidence" value="ECO:0007669"/>
    <property type="project" value="TreeGrafter"/>
</dbReference>